<keyword evidence="3" id="KW-1185">Reference proteome</keyword>
<dbReference type="BioCyc" id="LBIF456481:LEPBI_RS10720-MONOMER"/>
<gene>
    <name evidence="2" type="ordered locus">LEPBI_I2174</name>
</gene>
<dbReference type="RefSeq" id="WP_012389143.1">
    <property type="nucleotide sequence ID" value="NC_010602.1"/>
</dbReference>
<dbReference type="Proteomes" id="UP000001847">
    <property type="component" value="Chromosome I"/>
</dbReference>
<feature type="transmembrane region" description="Helical" evidence="1">
    <location>
        <begin position="6"/>
        <end position="26"/>
    </location>
</feature>
<feature type="transmembrane region" description="Helical" evidence="1">
    <location>
        <begin position="89"/>
        <end position="112"/>
    </location>
</feature>
<proteinExistence type="predicted"/>
<dbReference type="HOGENOM" id="CLU_1003986_0_0_12"/>
<evidence type="ECO:0000313" key="2">
    <source>
        <dbReference type="EMBL" id="ABZ98273.1"/>
    </source>
</evidence>
<dbReference type="EMBL" id="CP000786">
    <property type="protein sequence ID" value="ABZ98273.1"/>
    <property type="molecule type" value="Genomic_DNA"/>
</dbReference>
<evidence type="ECO:0000313" key="3">
    <source>
        <dbReference type="Proteomes" id="UP000001847"/>
    </source>
</evidence>
<organism evidence="2 3">
    <name type="scientific">Leptospira biflexa serovar Patoc (strain Patoc 1 / ATCC 23582 / Paris)</name>
    <dbReference type="NCBI Taxonomy" id="456481"/>
    <lineage>
        <taxon>Bacteria</taxon>
        <taxon>Pseudomonadati</taxon>
        <taxon>Spirochaetota</taxon>
        <taxon>Spirochaetia</taxon>
        <taxon>Leptospirales</taxon>
        <taxon>Leptospiraceae</taxon>
        <taxon>Leptospira</taxon>
    </lineage>
</organism>
<dbReference type="KEGG" id="lbi:LEPBI_I2174"/>
<protein>
    <submittedName>
        <fullName evidence="2">Uncharacterized protein</fullName>
    </submittedName>
</protein>
<feature type="transmembrane region" description="Helical" evidence="1">
    <location>
        <begin position="253"/>
        <end position="272"/>
    </location>
</feature>
<reference evidence="2 3" key="1">
    <citation type="journal article" date="2008" name="PLoS ONE">
        <title>Genome sequence of the saprophyte Leptospira biflexa provides insights into the evolution of Leptospira and the pathogenesis of leptospirosis.</title>
        <authorList>
            <person name="Picardeau M."/>
            <person name="Bulach D.M."/>
            <person name="Bouchier C."/>
            <person name="Zuerner R.L."/>
            <person name="Zidane N."/>
            <person name="Wilson P.J."/>
            <person name="Creno S."/>
            <person name="Kuczek E.S."/>
            <person name="Bommezzadri S."/>
            <person name="Davis J.C."/>
            <person name="McGrath A."/>
            <person name="Johnson M.J."/>
            <person name="Boursaux-Eude C."/>
            <person name="Seemann T."/>
            <person name="Rouy Z."/>
            <person name="Coppel R.L."/>
            <person name="Rood J.I."/>
            <person name="Lajus A."/>
            <person name="Davies J.K."/>
            <person name="Medigue C."/>
            <person name="Adler B."/>
        </authorList>
    </citation>
    <scope>NUCLEOTIDE SEQUENCE [LARGE SCALE GENOMIC DNA]</scope>
    <source>
        <strain evidence="3">Patoc 1 / ATCC 23582 / Paris</strain>
    </source>
</reference>
<dbReference type="OrthoDB" id="345600at2"/>
<keyword evidence="1" id="KW-0472">Membrane</keyword>
<keyword evidence="1" id="KW-1133">Transmembrane helix</keyword>
<sequence length="277" mass="32771">MEFEISPVKLSQLIFLILLINQFQVIGDWNKIKEFSKLLILLKLSDILISAFFEILNFWPFIWHFDQGFIHSLNTILFTWNGFSQFEKIGLWNVLFTFPKFNLISDFLSIILAIKYFKFKTLNDDKINQNKFIYPIFVFGLILNFGFIISDYQISSNSSNVNIPILTKEILQENGSTIVWNFPFFYFVFFASGIITYYLYSKKGSLQINLFKYSFLSYLIFLFFIEFLKNEVPYFTTFLNSSLKTDANPRTSWTGFTFSQIQALFFGIVVLIRSYRK</sequence>
<name>B0ST33_LEPBP</name>
<feature type="transmembrane region" description="Helical" evidence="1">
    <location>
        <begin position="210"/>
        <end position="228"/>
    </location>
</feature>
<feature type="transmembrane region" description="Helical" evidence="1">
    <location>
        <begin position="132"/>
        <end position="150"/>
    </location>
</feature>
<accession>B0ST33</accession>
<feature type="transmembrane region" description="Helical" evidence="1">
    <location>
        <begin position="178"/>
        <end position="198"/>
    </location>
</feature>
<feature type="transmembrane region" description="Helical" evidence="1">
    <location>
        <begin position="38"/>
        <end position="59"/>
    </location>
</feature>
<dbReference type="AlphaFoldDB" id="B0ST33"/>
<evidence type="ECO:0000256" key="1">
    <source>
        <dbReference type="SAM" id="Phobius"/>
    </source>
</evidence>
<keyword evidence="1" id="KW-0812">Transmembrane</keyword>